<name>A0ABN6QD28_NOSCO</name>
<dbReference type="Proteomes" id="UP001055453">
    <property type="component" value="Plasmid pANSO36D"/>
</dbReference>
<evidence type="ECO:0000313" key="3">
    <source>
        <dbReference type="Proteomes" id="UP001055453"/>
    </source>
</evidence>
<dbReference type="EMBL" id="AP025736">
    <property type="protein sequence ID" value="BDI21053.1"/>
    <property type="molecule type" value="Genomic_DNA"/>
</dbReference>
<gene>
    <name evidence="2" type="ORF">ANSO36C_68550</name>
</gene>
<organism evidence="2 3">
    <name type="scientific">Nostoc cf. commune SO-36</name>
    <dbReference type="NCBI Taxonomy" id="449208"/>
    <lineage>
        <taxon>Bacteria</taxon>
        <taxon>Bacillati</taxon>
        <taxon>Cyanobacteriota</taxon>
        <taxon>Cyanophyceae</taxon>
        <taxon>Nostocales</taxon>
        <taxon>Nostocaceae</taxon>
        <taxon>Nostoc</taxon>
    </lineage>
</organism>
<geneLocation type="plasmid" evidence="2 3">
    <name>pANSO36D</name>
</geneLocation>
<evidence type="ECO:0000259" key="1">
    <source>
        <dbReference type="Pfam" id="PF10047"/>
    </source>
</evidence>
<proteinExistence type="predicted"/>
<feature type="domain" description="DUF2281" evidence="1">
    <location>
        <begin position="7"/>
        <end position="42"/>
    </location>
</feature>
<keyword evidence="3" id="KW-1185">Reference proteome</keyword>
<dbReference type="Pfam" id="PF10047">
    <property type="entry name" value="DUF2281"/>
    <property type="match status" value="1"/>
</dbReference>
<keyword evidence="2" id="KW-0614">Plasmid</keyword>
<dbReference type="RefSeq" id="WP_251961039.1">
    <property type="nucleotide sequence ID" value="NZ_AP025736.1"/>
</dbReference>
<dbReference type="InterPro" id="IPR018739">
    <property type="entry name" value="DUF2281"/>
</dbReference>
<protein>
    <recommendedName>
        <fullName evidence="1">DUF2281 domain-containing protein</fullName>
    </recommendedName>
</protein>
<sequence length="123" mass="14027">MTIKEQITQELEKLPEPLLQEILDFVQFLQAKHQQIAETKPIQEHIESETHTQIKSTGSSLLEHLKTISTPSDSSQLPYRPASGRSILRHAGTWSGDDFQECLQSVYATRGKAKFDYDLNPFE</sequence>
<evidence type="ECO:0000313" key="2">
    <source>
        <dbReference type="EMBL" id="BDI21053.1"/>
    </source>
</evidence>
<accession>A0ABN6QD28</accession>
<reference evidence="2" key="1">
    <citation type="submission" date="2022-04" db="EMBL/GenBank/DDBJ databases">
        <title>Complete genome sequence of a cyanobacterium, Nostoc sp. SO-36, isolated in Antarctica.</title>
        <authorList>
            <person name="Kanesaki Y."/>
            <person name="Effendi D."/>
            <person name="Sakamoto T."/>
            <person name="Ohtani S."/>
            <person name="Awai K."/>
        </authorList>
    </citation>
    <scope>NUCLEOTIDE SEQUENCE</scope>
    <source>
        <strain evidence="2">SO-36</strain>
        <plasmid evidence="2">pANSO36D</plasmid>
    </source>
</reference>